<gene>
    <name evidence="1" type="primary">id674</name>
</gene>
<sequence length="72" mass="7827">MMRECCAIADYDENHCSLVALSLRTRANCRVAQEGAFHRSRRSRSGSSPRLIIVDAGSSWNAGASRAIASTK</sequence>
<organism evidence="1">
    <name type="scientific">Bradyrhizobium japonicum</name>
    <dbReference type="NCBI Taxonomy" id="375"/>
    <lineage>
        <taxon>Bacteria</taxon>
        <taxon>Pseudomonadati</taxon>
        <taxon>Pseudomonadota</taxon>
        <taxon>Alphaproteobacteria</taxon>
        <taxon>Hyphomicrobiales</taxon>
        <taxon>Nitrobacteraceae</taxon>
        <taxon>Bradyrhizobium</taxon>
    </lineage>
</organism>
<reference evidence="1" key="1">
    <citation type="journal article" date="2001" name="J. Bacteriol.">
        <title>Potential symbiosis-specific genes uncovered by sequencing a 410-kb DNA region of the Bradyrhizobium japonicum chromosome.</title>
        <authorList>
            <person name="Gottfert M."/>
            <person name="Rothlisberger S."/>
            <person name="Kundig C."/>
            <person name="Beck C."/>
            <person name="Marty R."/>
            <person name="Hennecke H."/>
        </authorList>
    </citation>
    <scope>NUCLEOTIDE SEQUENCE</scope>
    <source>
        <strain evidence="1">110spc4</strain>
    </source>
</reference>
<dbReference type="AlphaFoldDB" id="Q9AN03"/>
<accession>Q9AN03</accession>
<protein>
    <submittedName>
        <fullName evidence="1">ID674</fullName>
    </submittedName>
</protein>
<name>Q9AN03_BRAJP</name>
<dbReference type="EMBL" id="AH010242">
    <property type="protein sequence ID" value="AAG60977.1"/>
    <property type="molecule type" value="Genomic_DNA"/>
</dbReference>
<proteinExistence type="predicted"/>
<evidence type="ECO:0000313" key="1">
    <source>
        <dbReference type="EMBL" id="AAG60977.1"/>
    </source>
</evidence>